<dbReference type="PROSITE" id="PS00107">
    <property type="entry name" value="PROTEIN_KINASE_ATP"/>
    <property type="match status" value="1"/>
</dbReference>
<comment type="catalytic activity">
    <reaction evidence="8">
        <text>L-threonyl-[protein] + ATP = O-phospho-L-threonyl-[protein] + ADP + H(+)</text>
        <dbReference type="Rhea" id="RHEA:46608"/>
        <dbReference type="Rhea" id="RHEA-COMP:11060"/>
        <dbReference type="Rhea" id="RHEA-COMP:11605"/>
        <dbReference type="ChEBI" id="CHEBI:15378"/>
        <dbReference type="ChEBI" id="CHEBI:30013"/>
        <dbReference type="ChEBI" id="CHEBI:30616"/>
        <dbReference type="ChEBI" id="CHEBI:61977"/>
        <dbReference type="ChEBI" id="CHEBI:456216"/>
        <dbReference type="EC" id="2.7.11.1"/>
    </reaction>
</comment>
<dbReference type="Gene3D" id="2.30.29.30">
    <property type="entry name" value="Pleckstrin-homology domain (PH domain)/Phosphotyrosine-binding domain (PTB)"/>
    <property type="match status" value="1"/>
</dbReference>
<dbReference type="Proteomes" id="UP001295684">
    <property type="component" value="Unassembled WGS sequence"/>
</dbReference>
<keyword evidence="15" id="KW-1185">Reference proteome</keyword>
<gene>
    <name evidence="14" type="ORF">ECRASSUSDP1_LOCUS16443</name>
</gene>
<dbReference type="FunFam" id="1.10.510.10:FF:000571">
    <property type="entry name" value="Maternal embryonic leucine zipper kinase"/>
    <property type="match status" value="1"/>
</dbReference>
<dbReference type="SUPFAM" id="SSF50729">
    <property type="entry name" value="PH domain-like"/>
    <property type="match status" value="1"/>
</dbReference>
<name>A0AAD2D047_EUPCR</name>
<reference evidence="14" key="1">
    <citation type="submission" date="2023-07" db="EMBL/GenBank/DDBJ databases">
        <authorList>
            <consortium name="AG Swart"/>
            <person name="Singh M."/>
            <person name="Singh A."/>
            <person name="Seah K."/>
            <person name="Emmerich C."/>
        </authorList>
    </citation>
    <scope>NUCLEOTIDE SEQUENCE</scope>
    <source>
        <strain evidence="14">DP1</strain>
    </source>
</reference>
<dbReference type="InterPro" id="IPR001849">
    <property type="entry name" value="PH_domain"/>
</dbReference>
<dbReference type="EMBL" id="CAMPGE010016531">
    <property type="protein sequence ID" value="CAI2375083.1"/>
    <property type="molecule type" value="Genomic_DNA"/>
</dbReference>
<dbReference type="PANTHER" id="PTHR24356">
    <property type="entry name" value="SERINE/THREONINE-PROTEIN KINASE"/>
    <property type="match status" value="1"/>
</dbReference>
<keyword evidence="4" id="KW-0808">Transferase</keyword>
<comment type="catalytic activity">
    <reaction evidence="9">
        <text>L-seryl-[protein] + ATP = O-phospho-L-seryl-[protein] + ADP + H(+)</text>
        <dbReference type="Rhea" id="RHEA:17989"/>
        <dbReference type="Rhea" id="RHEA-COMP:9863"/>
        <dbReference type="Rhea" id="RHEA-COMP:11604"/>
        <dbReference type="ChEBI" id="CHEBI:15378"/>
        <dbReference type="ChEBI" id="CHEBI:29999"/>
        <dbReference type="ChEBI" id="CHEBI:30616"/>
        <dbReference type="ChEBI" id="CHEBI:83421"/>
        <dbReference type="ChEBI" id="CHEBI:456216"/>
        <dbReference type="EC" id="2.7.11.1"/>
    </reaction>
</comment>
<dbReference type="Pfam" id="PF00069">
    <property type="entry name" value="Pkinase"/>
    <property type="match status" value="1"/>
</dbReference>
<evidence type="ECO:0000256" key="11">
    <source>
        <dbReference type="SAM" id="MobiDB-lite"/>
    </source>
</evidence>
<dbReference type="Gene3D" id="1.10.510.10">
    <property type="entry name" value="Transferase(Phosphotransferase) domain 1"/>
    <property type="match status" value="1"/>
</dbReference>
<evidence type="ECO:0000259" key="13">
    <source>
        <dbReference type="PROSITE" id="PS50011"/>
    </source>
</evidence>
<evidence type="ECO:0000256" key="2">
    <source>
        <dbReference type="ARBA" id="ARBA00012513"/>
    </source>
</evidence>
<dbReference type="PANTHER" id="PTHR24356:SF163">
    <property type="entry name" value="3-PHOSPHOINOSITIDE-DEPENDENT PROTEIN KINASE 1-RELATED"/>
    <property type="match status" value="1"/>
</dbReference>
<comment type="subunit">
    <text evidence="1">Monomer.</text>
</comment>
<dbReference type="SMART" id="SM00233">
    <property type="entry name" value="PH"/>
    <property type="match status" value="1"/>
</dbReference>
<dbReference type="InterPro" id="IPR008271">
    <property type="entry name" value="Ser/Thr_kinase_AS"/>
</dbReference>
<evidence type="ECO:0000256" key="1">
    <source>
        <dbReference type="ARBA" id="ARBA00011245"/>
    </source>
</evidence>
<protein>
    <recommendedName>
        <fullName evidence="2">non-specific serine/threonine protein kinase</fullName>
        <ecNumber evidence="2">2.7.11.1</ecNumber>
    </recommendedName>
</protein>
<evidence type="ECO:0000256" key="7">
    <source>
        <dbReference type="ARBA" id="ARBA00022840"/>
    </source>
</evidence>
<dbReference type="InterPro" id="IPR033931">
    <property type="entry name" value="PDK1-typ_PH"/>
</dbReference>
<evidence type="ECO:0000256" key="10">
    <source>
        <dbReference type="PROSITE-ProRule" id="PRU10141"/>
    </source>
</evidence>
<dbReference type="InterPro" id="IPR011993">
    <property type="entry name" value="PH-like_dom_sf"/>
</dbReference>
<proteinExistence type="predicted"/>
<dbReference type="InterPro" id="IPR050236">
    <property type="entry name" value="Ser_Thr_kinase_AGC"/>
</dbReference>
<evidence type="ECO:0000256" key="3">
    <source>
        <dbReference type="ARBA" id="ARBA00022527"/>
    </source>
</evidence>
<evidence type="ECO:0000256" key="4">
    <source>
        <dbReference type="ARBA" id="ARBA00022679"/>
    </source>
</evidence>
<dbReference type="SMART" id="SM00220">
    <property type="entry name" value="S_TKc"/>
    <property type="match status" value="1"/>
</dbReference>
<keyword evidence="6" id="KW-0418">Kinase</keyword>
<dbReference type="InterPro" id="IPR011009">
    <property type="entry name" value="Kinase-like_dom_sf"/>
</dbReference>
<feature type="compositionally biased region" description="Polar residues" evidence="11">
    <location>
        <begin position="491"/>
        <end position="500"/>
    </location>
</feature>
<feature type="region of interest" description="Disordered" evidence="11">
    <location>
        <begin position="488"/>
        <end position="521"/>
    </location>
</feature>
<dbReference type="PROSITE" id="PS50011">
    <property type="entry name" value="PROTEIN_KINASE_DOM"/>
    <property type="match status" value="1"/>
</dbReference>
<evidence type="ECO:0000313" key="15">
    <source>
        <dbReference type="Proteomes" id="UP001295684"/>
    </source>
</evidence>
<evidence type="ECO:0000256" key="9">
    <source>
        <dbReference type="ARBA" id="ARBA00048679"/>
    </source>
</evidence>
<dbReference type="PROSITE" id="PS50003">
    <property type="entry name" value="PH_DOMAIN"/>
    <property type="match status" value="1"/>
</dbReference>
<feature type="domain" description="PH" evidence="12">
    <location>
        <begin position="540"/>
        <end position="634"/>
    </location>
</feature>
<dbReference type="Gene3D" id="3.30.200.20">
    <property type="entry name" value="Phosphorylase Kinase, domain 1"/>
    <property type="match status" value="1"/>
</dbReference>
<evidence type="ECO:0000256" key="5">
    <source>
        <dbReference type="ARBA" id="ARBA00022741"/>
    </source>
</evidence>
<dbReference type="GO" id="GO:0035556">
    <property type="term" value="P:intracellular signal transduction"/>
    <property type="evidence" value="ECO:0007669"/>
    <property type="project" value="TreeGrafter"/>
</dbReference>
<dbReference type="SUPFAM" id="SSF56112">
    <property type="entry name" value="Protein kinase-like (PK-like)"/>
    <property type="match status" value="1"/>
</dbReference>
<evidence type="ECO:0000256" key="8">
    <source>
        <dbReference type="ARBA" id="ARBA00047899"/>
    </source>
</evidence>
<feature type="binding site" evidence="10">
    <location>
        <position position="135"/>
    </location>
    <ligand>
        <name>ATP</name>
        <dbReference type="ChEBI" id="CHEBI:30616"/>
    </ligand>
</feature>
<dbReference type="Pfam" id="PF14593">
    <property type="entry name" value="PH_3"/>
    <property type="match status" value="1"/>
</dbReference>
<evidence type="ECO:0000313" key="14">
    <source>
        <dbReference type="EMBL" id="CAI2375083.1"/>
    </source>
</evidence>
<organism evidence="14 15">
    <name type="scientific">Euplotes crassus</name>
    <dbReference type="NCBI Taxonomy" id="5936"/>
    <lineage>
        <taxon>Eukaryota</taxon>
        <taxon>Sar</taxon>
        <taxon>Alveolata</taxon>
        <taxon>Ciliophora</taxon>
        <taxon>Intramacronucleata</taxon>
        <taxon>Spirotrichea</taxon>
        <taxon>Hypotrichia</taxon>
        <taxon>Euplotida</taxon>
        <taxon>Euplotidae</taxon>
        <taxon>Moneuplotes</taxon>
    </lineage>
</organism>
<keyword evidence="7 10" id="KW-0067">ATP-binding</keyword>
<feature type="domain" description="Protein kinase" evidence="13">
    <location>
        <begin position="106"/>
        <end position="378"/>
    </location>
</feature>
<dbReference type="InterPro" id="IPR017441">
    <property type="entry name" value="Protein_kinase_ATP_BS"/>
</dbReference>
<accession>A0AAD2D047</accession>
<feature type="region of interest" description="Disordered" evidence="11">
    <location>
        <begin position="32"/>
        <end position="52"/>
    </location>
</feature>
<comment type="caution">
    <text evidence="14">The sequence shown here is derived from an EMBL/GenBank/DDBJ whole genome shotgun (WGS) entry which is preliminary data.</text>
</comment>
<dbReference type="EC" id="2.7.11.1" evidence="2"/>
<dbReference type="GO" id="GO:0005524">
    <property type="term" value="F:ATP binding"/>
    <property type="evidence" value="ECO:0007669"/>
    <property type="project" value="UniProtKB-UniRule"/>
</dbReference>
<evidence type="ECO:0000259" key="12">
    <source>
        <dbReference type="PROSITE" id="PS50003"/>
    </source>
</evidence>
<keyword evidence="3" id="KW-0723">Serine/threonine-protein kinase</keyword>
<dbReference type="InterPro" id="IPR000719">
    <property type="entry name" value="Prot_kinase_dom"/>
</dbReference>
<sequence length="654" mass="74670">MMNVIQPPKTLADCEEPKVKAKGLNCQAQFSKNSATKESHQHMYKTKAPTKSEDIQEQSIFLKPKEEQKVSISEESQKTNCTSNKCISNENSECESRMKKNPLLNYIELDTLGCGSFGRVVKVQKKSTDVQYAMKIIEKRKMEKENKIYQVFNERDLLSKLDNSRIIKLKKCFAYKNCIYLITDLCQKGDLGELLKKIYSIKLCTRDIQFIISQVLLALEYLHSVGIVHRDIKPENIFVTEEGHLKLGDLGSSGISEQARKTLKIKNHKYKDGVKEENKLNTFVGTKEYVSPEVLQGKRCSPAADMWSLGVIIFQLFCGYTPFTLEKAEYYTFQSIMECKYKIPETFPEAAKNLIKSLLVLKPEERLSASQVRNHEFFADFDFGEFDDKNSPLCDLYDQLKDVQEDCESSSEYDSIVNGDDFDVDFSESPAIGKGILNSPLKDSPNKAYNTYLKKSSSLGEREIKNLADQEEKDDEVKEDNFIEFRPHAKSTLTDNSKQSSSDHGDTTFASIPEPTTPRLKTENWSSKYISKADYKSEKKVILEGPIKKITAWIIYKRRYMELSETDGVPRLVYYTANKTKLRNEIPLTRHTKVYATGNSKFEITDLENTFYFKDCGGEAKVKQWVAELSKAITSQNSQKASFKGNKVMSMTLG</sequence>
<keyword evidence="5 10" id="KW-0547">Nucleotide-binding</keyword>
<dbReference type="AlphaFoldDB" id="A0AAD2D047"/>
<evidence type="ECO:0000256" key="6">
    <source>
        <dbReference type="ARBA" id="ARBA00022777"/>
    </source>
</evidence>
<dbReference type="PROSITE" id="PS00108">
    <property type="entry name" value="PROTEIN_KINASE_ST"/>
    <property type="match status" value="1"/>
</dbReference>
<dbReference type="GO" id="GO:0004674">
    <property type="term" value="F:protein serine/threonine kinase activity"/>
    <property type="evidence" value="ECO:0007669"/>
    <property type="project" value="UniProtKB-KW"/>
</dbReference>